<dbReference type="Gene3D" id="3.55.50.30">
    <property type="match status" value="1"/>
</dbReference>
<proteinExistence type="predicted"/>
<protein>
    <recommendedName>
        <fullName evidence="1">FecR protein domain-containing protein</fullName>
    </recommendedName>
</protein>
<evidence type="ECO:0000259" key="1">
    <source>
        <dbReference type="Pfam" id="PF04773"/>
    </source>
</evidence>
<name>A0A6G7ZKB6_9SPHN</name>
<reference evidence="2 3" key="1">
    <citation type="submission" date="2020-03" db="EMBL/GenBank/DDBJ databases">
        <title>Sphingomonas sp. nov., isolated from fish.</title>
        <authorList>
            <person name="Hyun D.-W."/>
            <person name="Bae J.-W."/>
        </authorList>
    </citation>
    <scope>NUCLEOTIDE SEQUENCE [LARGE SCALE GENOMIC DNA]</scope>
    <source>
        <strain evidence="2 3">HDW15C</strain>
    </source>
</reference>
<feature type="domain" description="FecR protein" evidence="1">
    <location>
        <begin position="112"/>
        <end position="203"/>
    </location>
</feature>
<dbReference type="Proteomes" id="UP000502502">
    <property type="component" value="Chromosome"/>
</dbReference>
<keyword evidence="3" id="KW-1185">Reference proteome</keyword>
<evidence type="ECO:0000313" key="3">
    <source>
        <dbReference type="Proteomes" id="UP000502502"/>
    </source>
</evidence>
<sequence length="321" mass="34422">MSRHALIEQQAAQWLIARDEPDWSAQKAQSLEDWLRESAAHQAAYWRLESSWRAADRVAVLGHSTVPARRHARGRAGMALAASVAALVSLASLKLAQPASDPTVAALPAAAASTGVGGRRTIGLDDGSRVELNTATFLKVAYSPARRDVWLSRGEAYFDVAPNPARPFVVHAGQRLVTVLGTRFSVRMDGDKVTVAVEQGRVRVSEARGGAAAAATTIVAGNVAVGSGDSTLVAANALDRVENSLLWREGLIHFDDVTLGEAAAEFNRYNDRQIVVTDHAARKLRLGGTFRTSNIDAFARLLNDAYGLRVTHSADRILISD</sequence>
<dbReference type="KEGG" id="ssin:G7078_00195"/>
<dbReference type="PANTHER" id="PTHR30273">
    <property type="entry name" value="PERIPLASMIC SIGNAL SENSOR AND SIGMA FACTOR ACTIVATOR FECR-RELATED"/>
    <property type="match status" value="1"/>
</dbReference>
<dbReference type="Pfam" id="PF04773">
    <property type="entry name" value="FecR"/>
    <property type="match status" value="1"/>
</dbReference>
<accession>A0A6G7ZKB6</accession>
<dbReference type="EMBL" id="CP049871">
    <property type="protein sequence ID" value="QIL01369.1"/>
    <property type="molecule type" value="Genomic_DNA"/>
</dbReference>
<dbReference type="PANTHER" id="PTHR30273:SF2">
    <property type="entry name" value="PROTEIN FECR"/>
    <property type="match status" value="1"/>
</dbReference>
<dbReference type="Gene3D" id="2.60.120.1440">
    <property type="match status" value="1"/>
</dbReference>
<organism evidence="2 3">
    <name type="scientific">Sphingomonas sinipercae</name>
    <dbReference type="NCBI Taxonomy" id="2714944"/>
    <lineage>
        <taxon>Bacteria</taxon>
        <taxon>Pseudomonadati</taxon>
        <taxon>Pseudomonadota</taxon>
        <taxon>Alphaproteobacteria</taxon>
        <taxon>Sphingomonadales</taxon>
        <taxon>Sphingomonadaceae</taxon>
        <taxon>Sphingomonas</taxon>
    </lineage>
</organism>
<dbReference type="AlphaFoldDB" id="A0A6G7ZKB6"/>
<evidence type="ECO:0000313" key="2">
    <source>
        <dbReference type="EMBL" id="QIL01369.1"/>
    </source>
</evidence>
<dbReference type="PIRSF" id="PIRSF018266">
    <property type="entry name" value="FecR"/>
    <property type="match status" value="1"/>
</dbReference>
<dbReference type="InterPro" id="IPR012373">
    <property type="entry name" value="Ferrdict_sens_TM"/>
</dbReference>
<gene>
    <name evidence="2" type="ORF">G7078_00195</name>
</gene>
<dbReference type="InterPro" id="IPR006860">
    <property type="entry name" value="FecR"/>
</dbReference>
<dbReference type="RefSeq" id="WP_166091800.1">
    <property type="nucleotide sequence ID" value="NZ_CP049871.1"/>
</dbReference>
<dbReference type="GO" id="GO:0016989">
    <property type="term" value="F:sigma factor antagonist activity"/>
    <property type="evidence" value="ECO:0007669"/>
    <property type="project" value="TreeGrafter"/>
</dbReference>